<dbReference type="InterPro" id="IPR000073">
    <property type="entry name" value="AB_hydrolase_1"/>
</dbReference>
<dbReference type="SUPFAM" id="SSF53474">
    <property type="entry name" value="alpha/beta-Hydrolases"/>
    <property type="match status" value="1"/>
</dbReference>
<dbReference type="GO" id="GO:0016787">
    <property type="term" value="F:hydrolase activity"/>
    <property type="evidence" value="ECO:0007669"/>
    <property type="project" value="UniProtKB-KW"/>
</dbReference>
<dbReference type="RefSeq" id="WP_137448225.1">
    <property type="nucleotide sequence ID" value="NZ_SZZH01000001.1"/>
</dbReference>
<dbReference type="InterPro" id="IPR029058">
    <property type="entry name" value="AB_hydrolase_fold"/>
</dbReference>
<dbReference type="AlphaFoldDB" id="A0A4U6QLA5"/>
<comment type="caution">
    <text evidence="2">The sequence shown here is derived from an EMBL/GenBank/DDBJ whole genome shotgun (WGS) entry which is preliminary data.</text>
</comment>
<dbReference type="Pfam" id="PF12697">
    <property type="entry name" value="Abhydrolase_6"/>
    <property type="match status" value="1"/>
</dbReference>
<name>A0A4U6QLA5_9ACTN</name>
<keyword evidence="2" id="KW-0378">Hydrolase</keyword>
<evidence type="ECO:0000259" key="1">
    <source>
        <dbReference type="Pfam" id="PF12697"/>
    </source>
</evidence>
<proteinExistence type="predicted"/>
<protein>
    <submittedName>
        <fullName evidence="2">Alpha/beta hydrolase</fullName>
    </submittedName>
</protein>
<feature type="domain" description="AB hydrolase-1" evidence="1">
    <location>
        <begin position="4"/>
        <end position="227"/>
    </location>
</feature>
<evidence type="ECO:0000313" key="2">
    <source>
        <dbReference type="EMBL" id="TKV60922.1"/>
    </source>
</evidence>
<evidence type="ECO:0000313" key="3">
    <source>
        <dbReference type="Proteomes" id="UP000306985"/>
    </source>
</evidence>
<dbReference type="EMBL" id="SZZH01000001">
    <property type="protein sequence ID" value="TKV60922.1"/>
    <property type="molecule type" value="Genomic_DNA"/>
</dbReference>
<dbReference type="Proteomes" id="UP000306985">
    <property type="component" value="Unassembled WGS sequence"/>
</dbReference>
<dbReference type="PANTHER" id="PTHR37017:SF11">
    <property type="entry name" value="ESTERASE_LIPASE_THIOESTERASE DOMAIN-CONTAINING PROTEIN"/>
    <property type="match status" value="1"/>
</dbReference>
<dbReference type="Gene3D" id="3.40.50.1820">
    <property type="entry name" value="alpha/beta hydrolase"/>
    <property type="match status" value="1"/>
</dbReference>
<sequence>MSTVVLIPGAGGDAWYWHLVVPELRARGHRVVPVDLPADDEKAGLDVSVDAAVAAVDRSEVDRSDVVVVGQSMGGLTAPLLCDRLPVRLLVLLNAMTPRPGETGGQWWSATGHRQAYVAAARAARWDPEADDWIGNAFFHDVPAAVTAAAFARGELAQSDRPFADPFPLDRWPDVPTRFLQGRDDRFFPLEFQRRVVAERLGPLGVTVDEMPGGHLVALSRPVELAERLCEYL</sequence>
<dbReference type="InterPro" id="IPR052897">
    <property type="entry name" value="Sec-Metab_Biosynth_Hydrolase"/>
</dbReference>
<organism evidence="2 3">
    <name type="scientific">Nakamurella flava</name>
    <dbReference type="NCBI Taxonomy" id="2576308"/>
    <lineage>
        <taxon>Bacteria</taxon>
        <taxon>Bacillati</taxon>
        <taxon>Actinomycetota</taxon>
        <taxon>Actinomycetes</taxon>
        <taxon>Nakamurellales</taxon>
        <taxon>Nakamurellaceae</taxon>
        <taxon>Nakamurella</taxon>
    </lineage>
</organism>
<reference evidence="2 3" key="1">
    <citation type="submission" date="2019-05" db="EMBL/GenBank/DDBJ databases">
        <title>Nakamurella sp. N5BH11, whole genome shotgun sequence.</title>
        <authorList>
            <person name="Tuo L."/>
        </authorList>
    </citation>
    <scope>NUCLEOTIDE SEQUENCE [LARGE SCALE GENOMIC DNA]</scope>
    <source>
        <strain evidence="2 3">N5BH11</strain>
    </source>
</reference>
<keyword evidence="3" id="KW-1185">Reference proteome</keyword>
<dbReference type="PANTHER" id="PTHR37017">
    <property type="entry name" value="AB HYDROLASE-1 DOMAIN-CONTAINING PROTEIN-RELATED"/>
    <property type="match status" value="1"/>
</dbReference>
<dbReference type="OrthoDB" id="9773549at2"/>
<accession>A0A4U6QLA5</accession>
<gene>
    <name evidence="2" type="ORF">FDO65_04485</name>
</gene>